<proteinExistence type="predicted"/>
<sequence length="679" mass="77636">MFTSIHDLEFNQRGDIISVINENSEVLVLESDIKVSRNQLEDLLAGTVLSGTFLCLDEFNRLPSEVMAWFANHVMGIYQAILTGSMKYTLKNFEMVLKSNFFIVVTMNLDKIGRFPIPVNITAAFKSIAARTPGLTTICQSYLDMNGFQNYKKISRLILDVAESLESILSPMKHYSFKLRTLFAVIKESIRLKNMQVDEFIAAKKAIILIIKPFITEKDVHVFLSVIKYSFVKKSDLKSIEEAISVTDENARVSEILDRIAKAYPFSFSDEFRSKCLEIYRISRLDKAILVVLHAPSVSWNAEITCFSSYLGKFSFEMVHADATIRHWQEVLDKTLNIAVTDNKKVVLVIEDNIWDKKVLINIRGDLLQLVNYGLPLELYGPKAINKFADNFYMKNSIKPMSDKVNVDEKRLSIETLESRYSAGIKKIGKSQEQVNFMQHQLLMLQPELFRTSLETTQLMSTIERETIEVENAKEVVAANEFKTNEAATQAQALKRACEDDLGEAIPVLEAAVAALQVTTQKEISFLKAMRFPPNGVRLCMEAVCILLDEKPGKVQTSDGKTKLDYWVTAQKLLSDMHFLQRIKEFQRDKVSARTINIIRHKYLSREEFESENIKASSLAAEGLCLWVRGVDTYYRISQFIEPKKIKLKKAEIEVRQQMKILDLKRKALIEITGMYLHE</sequence>
<protein>
    <submittedName>
        <fullName evidence="2">RING-type domain-containing protein</fullName>
    </submittedName>
</protein>
<evidence type="ECO:0000313" key="1">
    <source>
        <dbReference type="Proteomes" id="UP000095286"/>
    </source>
</evidence>
<accession>A0AC35U9Y2</accession>
<organism evidence="1 2">
    <name type="scientific">Rhabditophanes sp. KR3021</name>
    <dbReference type="NCBI Taxonomy" id="114890"/>
    <lineage>
        <taxon>Eukaryota</taxon>
        <taxon>Metazoa</taxon>
        <taxon>Ecdysozoa</taxon>
        <taxon>Nematoda</taxon>
        <taxon>Chromadorea</taxon>
        <taxon>Rhabditida</taxon>
        <taxon>Tylenchina</taxon>
        <taxon>Panagrolaimomorpha</taxon>
        <taxon>Strongyloidoidea</taxon>
        <taxon>Alloionematidae</taxon>
        <taxon>Rhabditophanes</taxon>
    </lineage>
</organism>
<name>A0AC35U9Y2_9BILA</name>
<dbReference type="Proteomes" id="UP000095286">
    <property type="component" value="Unplaced"/>
</dbReference>
<reference evidence="2" key="1">
    <citation type="submission" date="2016-11" db="UniProtKB">
        <authorList>
            <consortium name="WormBaseParasite"/>
        </authorList>
    </citation>
    <scope>IDENTIFICATION</scope>
    <source>
        <strain evidence="2">KR3021</strain>
    </source>
</reference>
<dbReference type="WBParaSite" id="RSKR_0000954800.1">
    <property type="protein sequence ID" value="RSKR_0000954800.1"/>
    <property type="gene ID" value="RSKR_0000954800"/>
</dbReference>
<evidence type="ECO:0000313" key="2">
    <source>
        <dbReference type="WBParaSite" id="RSKR_0000954800.1"/>
    </source>
</evidence>